<dbReference type="Gene3D" id="3.40.50.720">
    <property type="entry name" value="NAD(P)-binding Rossmann-like Domain"/>
    <property type="match status" value="1"/>
</dbReference>
<proteinExistence type="inferred from homology"/>
<comment type="caution">
    <text evidence="4">The sequence shown here is derived from an EMBL/GenBank/DDBJ whole genome shotgun (WGS) entry which is preliminary data.</text>
</comment>
<evidence type="ECO:0000256" key="1">
    <source>
        <dbReference type="ARBA" id="ARBA00006484"/>
    </source>
</evidence>
<protein>
    <submittedName>
        <fullName evidence="4">SDR family NAD(P)-dependent oxidoreductase</fullName>
    </submittedName>
</protein>
<name>A0A562ZRE3_9BURK</name>
<keyword evidence="2" id="KW-0560">Oxidoreductase</keyword>
<evidence type="ECO:0000313" key="4">
    <source>
        <dbReference type="EMBL" id="TWO71103.1"/>
    </source>
</evidence>
<dbReference type="InterPro" id="IPR020904">
    <property type="entry name" value="Sc_DH/Rdtase_CS"/>
</dbReference>
<dbReference type="AlphaFoldDB" id="A0A562ZRE3"/>
<organism evidence="4 5">
    <name type="scientific">Caenimonas sedimenti</name>
    <dbReference type="NCBI Taxonomy" id="2596921"/>
    <lineage>
        <taxon>Bacteria</taxon>
        <taxon>Pseudomonadati</taxon>
        <taxon>Pseudomonadota</taxon>
        <taxon>Betaproteobacteria</taxon>
        <taxon>Burkholderiales</taxon>
        <taxon>Comamonadaceae</taxon>
        <taxon>Caenimonas</taxon>
    </lineage>
</organism>
<dbReference type="Proteomes" id="UP000318199">
    <property type="component" value="Unassembled WGS sequence"/>
</dbReference>
<feature type="region of interest" description="Disordered" evidence="3">
    <location>
        <begin position="253"/>
        <end position="274"/>
    </location>
</feature>
<dbReference type="EMBL" id="VOBQ01000009">
    <property type="protein sequence ID" value="TWO71103.1"/>
    <property type="molecule type" value="Genomic_DNA"/>
</dbReference>
<evidence type="ECO:0000256" key="3">
    <source>
        <dbReference type="SAM" id="MobiDB-lite"/>
    </source>
</evidence>
<dbReference type="PANTHER" id="PTHR44196">
    <property type="entry name" value="DEHYDROGENASE/REDUCTASE SDR FAMILY MEMBER 7B"/>
    <property type="match status" value="1"/>
</dbReference>
<evidence type="ECO:0000313" key="5">
    <source>
        <dbReference type="Proteomes" id="UP000318199"/>
    </source>
</evidence>
<dbReference type="CDD" id="cd05233">
    <property type="entry name" value="SDR_c"/>
    <property type="match status" value="1"/>
</dbReference>
<accession>A0A562ZRE3</accession>
<dbReference type="OrthoDB" id="9810734at2"/>
<sequence length="274" mass="28950">MDELKAPRPLAVVTGASSGIGYHLARCAVEHGYDLVVAADTSLDAAVSDLKSLGAAKVDAVECDLASTDGVKKLISAIGGREVDALLANAGHGLGGAFLDQDFPAILHVINTNITGTVHLIHQIANRMRERASGEGHGRILITGSIAGFQPGSFQAVYNGTKAFIDSFSLALRNELKDTRITVSCLMPGPTDTEFFARADMLDTKVGTDKKQDAEEVARIGFDAMLKGEADVVAGWKNKMQVAMSKVMPAQATAEMHRKLAEPGTGKSTESKEQ</sequence>
<evidence type="ECO:0000256" key="2">
    <source>
        <dbReference type="ARBA" id="ARBA00023002"/>
    </source>
</evidence>
<dbReference type="GO" id="GO:0016491">
    <property type="term" value="F:oxidoreductase activity"/>
    <property type="evidence" value="ECO:0007669"/>
    <property type="project" value="UniProtKB-KW"/>
</dbReference>
<dbReference type="Pfam" id="PF00106">
    <property type="entry name" value="adh_short"/>
    <property type="match status" value="1"/>
</dbReference>
<dbReference type="PANTHER" id="PTHR44196:SF2">
    <property type="entry name" value="SHORT-CHAIN DEHYDROGENASE-RELATED"/>
    <property type="match status" value="1"/>
</dbReference>
<gene>
    <name evidence="4" type="ORF">FN976_12350</name>
</gene>
<dbReference type="InterPro" id="IPR036291">
    <property type="entry name" value="NAD(P)-bd_dom_sf"/>
</dbReference>
<dbReference type="GO" id="GO:0016020">
    <property type="term" value="C:membrane"/>
    <property type="evidence" value="ECO:0007669"/>
    <property type="project" value="TreeGrafter"/>
</dbReference>
<dbReference type="PRINTS" id="PR00081">
    <property type="entry name" value="GDHRDH"/>
</dbReference>
<keyword evidence="5" id="KW-1185">Reference proteome</keyword>
<dbReference type="RefSeq" id="WP_145893333.1">
    <property type="nucleotide sequence ID" value="NZ_VOBQ01000009.1"/>
</dbReference>
<comment type="similarity">
    <text evidence="1">Belongs to the short-chain dehydrogenases/reductases (SDR) family.</text>
</comment>
<dbReference type="PROSITE" id="PS00061">
    <property type="entry name" value="ADH_SHORT"/>
    <property type="match status" value="1"/>
</dbReference>
<reference evidence="4 5" key="1">
    <citation type="submission" date="2019-07" db="EMBL/GenBank/DDBJ databases">
        <title>Caenimonas sedimenti sp. nov., isolated from activated sludge.</title>
        <authorList>
            <person name="Xu J."/>
        </authorList>
    </citation>
    <scope>NUCLEOTIDE SEQUENCE [LARGE SCALE GENOMIC DNA]</scope>
    <source>
        <strain evidence="4 5">HX-9-20</strain>
    </source>
</reference>
<dbReference type="InterPro" id="IPR002347">
    <property type="entry name" value="SDR_fam"/>
</dbReference>
<dbReference type="SUPFAM" id="SSF51735">
    <property type="entry name" value="NAD(P)-binding Rossmann-fold domains"/>
    <property type="match status" value="1"/>
</dbReference>